<name>A0A4Q2D4H6_9AGAR</name>
<comment type="caution">
    <text evidence="1">The sequence shown here is derived from an EMBL/GenBank/DDBJ whole genome shotgun (WGS) entry which is preliminary data.</text>
</comment>
<gene>
    <name evidence="1" type="ORF">EST38_g11587</name>
</gene>
<sequence>MYSVYPEIYLPCLSSTPSAIVAQDIWYNESQFLTTGTWTTTDTLNAATSVRIKLKRFGV</sequence>
<accession>A0A4Q2D4H6</accession>
<dbReference type="EMBL" id="SDEE01000731">
    <property type="protein sequence ID" value="RXW14267.1"/>
    <property type="molecule type" value="Genomic_DNA"/>
</dbReference>
<evidence type="ECO:0000313" key="2">
    <source>
        <dbReference type="Proteomes" id="UP000290288"/>
    </source>
</evidence>
<keyword evidence="2" id="KW-1185">Reference proteome</keyword>
<proteinExistence type="predicted"/>
<evidence type="ECO:0000313" key="1">
    <source>
        <dbReference type="EMBL" id="RXW14267.1"/>
    </source>
</evidence>
<dbReference type="Proteomes" id="UP000290288">
    <property type="component" value="Unassembled WGS sequence"/>
</dbReference>
<reference evidence="1 2" key="1">
    <citation type="submission" date="2019-01" db="EMBL/GenBank/DDBJ databases">
        <title>Draft genome sequence of Psathyrella aberdarensis IHI B618.</title>
        <authorList>
            <person name="Buettner E."/>
            <person name="Kellner H."/>
        </authorList>
    </citation>
    <scope>NUCLEOTIDE SEQUENCE [LARGE SCALE GENOMIC DNA]</scope>
    <source>
        <strain evidence="1 2">IHI B618</strain>
    </source>
</reference>
<protein>
    <submittedName>
        <fullName evidence="1">Uncharacterized protein</fullName>
    </submittedName>
</protein>
<dbReference type="AlphaFoldDB" id="A0A4Q2D4H6"/>
<organism evidence="1 2">
    <name type="scientific">Candolleomyces aberdarensis</name>
    <dbReference type="NCBI Taxonomy" id="2316362"/>
    <lineage>
        <taxon>Eukaryota</taxon>
        <taxon>Fungi</taxon>
        <taxon>Dikarya</taxon>
        <taxon>Basidiomycota</taxon>
        <taxon>Agaricomycotina</taxon>
        <taxon>Agaricomycetes</taxon>
        <taxon>Agaricomycetidae</taxon>
        <taxon>Agaricales</taxon>
        <taxon>Agaricineae</taxon>
        <taxon>Psathyrellaceae</taxon>
        <taxon>Candolleomyces</taxon>
    </lineage>
</organism>